<feature type="compositionally biased region" description="Basic and acidic residues" evidence="1">
    <location>
        <begin position="483"/>
        <end position="494"/>
    </location>
</feature>
<feature type="region of interest" description="Disordered" evidence="1">
    <location>
        <begin position="784"/>
        <end position="837"/>
    </location>
</feature>
<dbReference type="Proteomes" id="UP001152797">
    <property type="component" value="Unassembled WGS sequence"/>
</dbReference>
<feature type="compositionally biased region" description="Basic and acidic residues" evidence="1">
    <location>
        <begin position="714"/>
        <end position="723"/>
    </location>
</feature>
<name>A0A9P1M3L1_9DINO</name>
<reference evidence="2" key="1">
    <citation type="submission" date="2022-10" db="EMBL/GenBank/DDBJ databases">
        <authorList>
            <person name="Chen Y."/>
            <person name="Dougan E. K."/>
            <person name="Chan C."/>
            <person name="Rhodes N."/>
            <person name="Thang M."/>
        </authorList>
    </citation>
    <scope>NUCLEOTIDE SEQUENCE</scope>
</reference>
<dbReference type="EMBL" id="CAMXCT030006657">
    <property type="protein sequence ID" value="CAL4805126.1"/>
    <property type="molecule type" value="Genomic_DNA"/>
</dbReference>
<feature type="compositionally biased region" description="Basic and acidic residues" evidence="1">
    <location>
        <begin position="612"/>
        <end position="624"/>
    </location>
</feature>
<protein>
    <submittedName>
        <fullName evidence="2">Uncharacterized protein</fullName>
    </submittedName>
</protein>
<sequence length="837" mass="93318">MAFDRMRALETYLQSCSGLANFNEILEQQCVQLAKEIQNLTKLDFDEGAPLLAMVQQNQLWSKPHKETISQAIHRKVQESMGGKGVVRDRVQHQQFTWFPQYLTKSDWEIVMTTTIPAAQKCSVVMDRLWKLDLRSPNEDTYAMITVVLLLTETQRFMDAVQLRSSYLSVKGLVKSFLKGRIGNLQPTWTHKDLPPVVAALEQERVATAYAEGDGPASLPEGITMEYLQHWMNVVPQRSNSSSISISLPKSVPWQVPGMHGGMLMGNMGMMPMALPMHHGMMMSPGMHQPSLPALPAPANLCQPASSQLGLQYPGQLALPAPPSATSAVSPSAVTAPTVTAPAVTAAAVTAPVVATEIEVVPARATPVKKPLALTDGSVQDDVNKKEHGQGTSAVDVSMQLEKALSARDAEKKDSKAKQDDEKKDKQKDQKDDETVEEQKPCLKRPATKATRKSQMKRPASSSSVVPRVPEVPKQKATKKKEKKDSSKTMECKKKQAKSGGHCKGPITKKQRLKLRPEGCSGCRFADRVQEQWKQQSRSRTATSGEAPSAPSSLQQQARDAASLMVLAHELHNADEEYDMFTDQLEWEAEVQKEAEKMKQEQASQCQFGQEVKQEIDESEKTEVDSVGPDLQDRIQHALLNALLQDALRERAAGDLRKHDEHVPIQESKPKSCPVRPPVKAAAPCTNEPKTVAPLPPLPPPKQPPPAPLPMPNEQRKDQERVRGPAGPAHEGYYYEMLGSRRKYERLVRNKFRKRGPRTEKNQANAEGDPWWSYEWPEKTTADAKSDWWSSEWPEKTDADAEGDWWSSEWPEKTDAEAEGDWWSSKWPDATPDKSWM</sequence>
<proteinExistence type="predicted"/>
<feature type="region of interest" description="Disordered" evidence="1">
    <location>
        <begin position="529"/>
        <end position="561"/>
    </location>
</feature>
<feature type="compositionally biased region" description="Basic residues" evidence="1">
    <location>
        <begin position="442"/>
        <end position="456"/>
    </location>
</feature>
<evidence type="ECO:0000313" key="4">
    <source>
        <dbReference type="Proteomes" id="UP001152797"/>
    </source>
</evidence>
<keyword evidence="4" id="KW-1185">Reference proteome</keyword>
<dbReference type="EMBL" id="CAMXCT020006657">
    <property type="protein sequence ID" value="CAL1171189.1"/>
    <property type="molecule type" value="Genomic_DNA"/>
</dbReference>
<gene>
    <name evidence="2" type="ORF">C1SCF055_LOCUS42432</name>
</gene>
<feature type="region of interest" description="Disordered" evidence="1">
    <location>
        <begin position="660"/>
        <end position="732"/>
    </location>
</feature>
<feature type="compositionally biased region" description="Basic and acidic residues" evidence="1">
    <location>
        <begin position="660"/>
        <end position="670"/>
    </location>
</feature>
<feature type="region of interest" description="Disordered" evidence="1">
    <location>
        <begin position="596"/>
        <end position="628"/>
    </location>
</feature>
<evidence type="ECO:0000256" key="1">
    <source>
        <dbReference type="SAM" id="MobiDB-lite"/>
    </source>
</evidence>
<reference evidence="3 4" key="2">
    <citation type="submission" date="2024-05" db="EMBL/GenBank/DDBJ databases">
        <authorList>
            <person name="Chen Y."/>
            <person name="Shah S."/>
            <person name="Dougan E. K."/>
            <person name="Thang M."/>
            <person name="Chan C."/>
        </authorList>
    </citation>
    <scope>NUCLEOTIDE SEQUENCE [LARGE SCALE GENOMIC DNA]</scope>
</reference>
<dbReference type="EMBL" id="CAMXCT010006657">
    <property type="protein sequence ID" value="CAI4017814.1"/>
    <property type="molecule type" value="Genomic_DNA"/>
</dbReference>
<feature type="compositionally biased region" description="Basic and acidic residues" evidence="1">
    <location>
        <begin position="405"/>
        <end position="441"/>
    </location>
</feature>
<feature type="compositionally biased region" description="Low complexity" evidence="1">
    <location>
        <begin position="459"/>
        <end position="469"/>
    </location>
</feature>
<evidence type="ECO:0000313" key="3">
    <source>
        <dbReference type="EMBL" id="CAL4805126.1"/>
    </source>
</evidence>
<feature type="compositionally biased region" description="Polar residues" evidence="1">
    <location>
        <begin position="532"/>
        <end position="558"/>
    </location>
</feature>
<organism evidence="2">
    <name type="scientific">Cladocopium goreaui</name>
    <dbReference type="NCBI Taxonomy" id="2562237"/>
    <lineage>
        <taxon>Eukaryota</taxon>
        <taxon>Sar</taxon>
        <taxon>Alveolata</taxon>
        <taxon>Dinophyceae</taxon>
        <taxon>Suessiales</taxon>
        <taxon>Symbiodiniaceae</taxon>
        <taxon>Cladocopium</taxon>
    </lineage>
</organism>
<feature type="region of interest" description="Disordered" evidence="1">
    <location>
        <begin position="376"/>
        <end position="516"/>
    </location>
</feature>
<accession>A0A9P1M3L1</accession>
<comment type="caution">
    <text evidence="2">The sequence shown here is derived from an EMBL/GenBank/DDBJ whole genome shotgun (WGS) entry which is preliminary data.</text>
</comment>
<feature type="compositionally biased region" description="Pro residues" evidence="1">
    <location>
        <begin position="694"/>
        <end position="711"/>
    </location>
</feature>
<dbReference type="AlphaFoldDB" id="A0A9P1M3L1"/>
<evidence type="ECO:0000313" key="2">
    <source>
        <dbReference type="EMBL" id="CAI4017814.1"/>
    </source>
</evidence>
<feature type="region of interest" description="Disordered" evidence="1">
    <location>
        <begin position="754"/>
        <end position="773"/>
    </location>
</feature>